<dbReference type="InterPro" id="IPR009792">
    <property type="entry name" value="TMEM242"/>
</dbReference>
<dbReference type="Pfam" id="PF07096">
    <property type="entry name" value="DUF1358"/>
    <property type="match status" value="1"/>
</dbReference>
<dbReference type="EMBL" id="CAJVPI010000050">
    <property type="protein sequence ID" value="CAG8466945.1"/>
    <property type="molecule type" value="Genomic_DNA"/>
</dbReference>
<evidence type="ECO:0000313" key="3">
    <source>
        <dbReference type="EMBL" id="CAG8466945.1"/>
    </source>
</evidence>
<comment type="caution">
    <text evidence="3">The sequence shown here is derived from an EMBL/GenBank/DDBJ whole genome shotgun (WGS) entry which is preliminary data.</text>
</comment>
<evidence type="ECO:0000313" key="4">
    <source>
        <dbReference type="Proteomes" id="UP000789739"/>
    </source>
</evidence>
<proteinExistence type="predicted"/>
<protein>
    <submittedName>
        <fullName evidence="3">2670_t:CDS:1</fullName>
    </submittedName>
</protein>
<evidence type="ECO:0000256" key="2">
    <source>
        <dbReference type="SAM" id="Phobius"/>
    </source>
</evidence>
<feature type="compositionally biased region" description="Basic and acidic residues" evidence="1">
    <location>
        <begin position="154"/>
        <end position="169"/>
    </location>
</feature>
<reference evidence="3" key="1">
    <citation type="submission" date="2021-06" db="EMBL/GenBank/DDBJ databases">
        <authorList>
            <person name="Kallberg Y."/>
            <person name="Tangrot J."/>
            <person name="Rosling A."/>
        </authorList>
    </citation>
    <scope>NUCLEOTIDE SEQUENCE</scope>
    <source>
        <strain evidence="3">BR232B</strain>
    </source>
</reference>
<dbReference type="OrthoDB" id="10361865at2759"/>
<feature type="transmembrane region" description="Helical" evidence="2">
    <location>
        <begin position="26"/>
        <end position="47"/>
    </location>
</feature>
<dbReference type="AlphaFoldDB" id="A0A9N8Z3U3"/>
<accession>A0A9N8Z3U3</accession>
<keyword evidence="2" id="KW-1133">Transmembrane helix</keyword>
<keyword evidence="2" id="KW-0812">Transmembrane</keyword>
<sequence>MTNSTPSDPIPQPNVSEHSPSDSAALILKVAAAVFLTGFTGTVYSTYERTKKELSKNALPLGKRISPPMSYKQASLFSFKAFLLGTTLCLSGSGILVLGISSALGVSSFHEFNQKMRRTISYHTPSLQERLAAADTETDIKGFTDFSNEWEKMKREAADQRRQKEEERERKRREGKWWWED</sequence>
<feature type="transmembrane region" description="Helical" evidence="2">
    <location>
        <begin position="81"/>
        <end position="106"/>
    </location>
</feature>
<dbReference type="Proteomes" id="UP000789739">
    <property type="component" value="Unassembled WGS sequence"/>
</dbReference>
<keyword evidence="4" id="KW-1185">Reference proteome</keyword>
<organism evidence="3 4">
    <name type="scientific">Paraglomus brasilianum</name>
    <dbReference type="NCBI Taxonomy" id="144538"/>
    <lineage>
        <taxon>Eukaryota</taxon>
        <taxon>Fungi</taxon>
        <taxon>Fungi incertae sedis</taxon>
        <taxon>Mucoromycota</taxon>
        <taxon>Glomeromycotina</taxon>
        <taxon>Glomeromycetes</taxon>
        <taxon>Paraglomerales</taxon>
        <taxon>Paraglomeraceae</taxon>
        <taxon>Paraglomus</taxon>
    </lineage>
</organism>
<gene>
    <name evidence="3" type="ORF">PBRASI_LOCUS878</name>
</gene>
<evidence type="ECO:0000256" key="1">
    <source>
        <dbReference type="SAM" id="MobiDB-lite"/>
    </source>
</evidence>
<name>A0A9N8Z3U3_9GLOM</name>
<keyword evidence="2" id="KW-0472">Membrane</keyword>
<feature type="region of interest" description="Disordered" evidence="1">
    <location>
        <begin position="154"/>
        <end position="181"/>
    </location>
</feature>